<dbReference type="Proteomes" id="UP001515500">
    <property type="component" value="Chromosome 12"/>
</dbReference>
<accession>A0AB40C9T3</accession>
<gene>
    <name evidence="2" type="primary">LOC120273312</name>
</gene>
<reference evidence="2" key="1">
    <citation type="submission" date="2025-08" db="UniProtKB">
        <authorList>
            <consortium name="RefSeq"/>
        </authorList>
    </citation>
    <scope>IDENTIFICATION</scope>
</reference>
<dbReference type="PANTHER" id="PTHR33103">
    <property type="entry name" value="OS01G0153900 PROTEIN"/>
    <property type="match status" value="1"/>
</dbReference>
<dbReference type="PANTHER" id="PTHR33103:SF19">
    <property type="entry name" value="OS09G0544700 PROTEIN"/>
    <property type="match status" value="1"/>
</dbReference>
<keyword evidence="1" id="KW-1185">Reference proteome</keyword>
<sequence length="254" mass="28089">MANKTMVLKLLIDTKANRVLFAEAGKEVVDFLFTLLGLPLGSIVKLLSKSQMIGSIGNIYSSLENLDFTYIQPHQDKDILLSPQVKEQKQCENNLRLLLPDPAKVEAYYRCRSCRDYVSKVCGIECPSCSGKMDKMLRFVHESGMASGMASGNGVGEEGLVKGVVTYTIMDDLTVTPMSTISGITLLSKFNVKNVDVLMEKNISLGMQEVVFQFVEYVDESIFFTCFCFQALELLKASLASKTVLTDVFLAGKQ</sequence>
<dbReference type="Pfam" id="PF05056">
    <property type="entry name" value="DUF674"/>
    <property type="match status" value="1"/>
</dbReference>
<dbReference type="RefSeq" id="XP_039135868.1">
    <property type="nucleotide sequence ID" value="XM_039279934.1"/>
</dbReference>
<protein>
    <submittedName>
        <fullName evidence="2">Uncharacterized protein LOC120273312</fullName>
    </submittedName>
</protein>
<evidence type="ECO:0000313" key="2">
    <source>
        <dbReference type="RefSeq" id="XP_039135868.1"/>
    </source>
</evidence>
<name>A0AB40C9T3_DIOCR</name>
<dbReference type="GeneID" id="120273312"/>
<dbReference type="InterPro" id="IPR007750">
    <property type="entry name" value="DUF674"/>
</dbReference>
<evidence type="ECO:0000313" key="1">
    <source>
        <dbReference type="Proteomes" id="UP001515500"/>
    </source>
</evidence>
<dbReference type="AlphaFoldDB" id="A0AB40C9T3"/>
<proteinExistence type="predicted"/>
<organism evidence="1 2">
    <name type="scientific">Dioscorea cayennensis subsp. rotundata</name>
    <name type="common">White Guinea yam</name>
    <name type="synonym">Dioscorea rotundata</name>
    <dbReference type="NCBI Taxonomy" id="55577"/>
    <lineage>
        <taxon>Eukaryota</taxon>
        <taxon>Viridiplantae</taxon>
        <taxon>Streptophyta</taxon>
        <taxon>Embryophyta</taxon>
        <taxon>Tracheophyta</taxon>
        <taxon>Spermatophyta</taxon>
        <taxon>Magnoliopsida</taxon>
        <taxon>Liliopsida</taxon>
        <taxon>Dioscoreales</taxon>
        <taxon>Dioscoreaceae</taxon>
        <taxon>Dioscorea</taxon>
    </lineage>
</organism>